<dbReference type="OrthoDB" id="9769734at2"/>
<name>A0A1H1E0G6_9FLAO</name>
<dbReference type="NCBIfam" id="TIGR02687">
    <property type="entry name" value="BREX-1 system phosphatase PglZ type A"/>
    <property type="match status" value="1"/>
</dbReference>
<organism evidence="1 2">
    <name type="scientific">Chryseobacterium soldanellicola</name>
    <dbReference type="NCBI Taxonomy" id="311333"/>
    <lineage>
        <taxon>Bacteria</taxon>
        <taxon>Pseudomonadati</taxon>
        <taxon>Bacteroidota</taxon>
        <taxon>Flavobacteriia</taxon>
        <taxon>Flavobacteriales</taxon>
        <taxon>Weeksellaceae</taxon>
        <taxon>Chryseobacterium group</taxon>
        <taxon>Chryseobacterium</taxon>
    </lineage>
</organism>
<dbReference type="InterPro" id="IPR017850">
    <property type="entry name" value="Alkaline_phosphatase_core_sf"/>
</dbReference>
<accession>A0A1H1E0G6</accession>
<keyword evidence="2" id="KW-1185">Reference proteome</keyword>
<sequence length="848" mass="99126">MIVEKIKKKFTEIEFPILFLFDAEKEYEDELMGYNQSDFKVVYVNRNFFAVKYDVEFKEKTDKILLYHPYEEPKEKEYIHYPLTDLLLTGNILAMDEISDLLQQYNIPLQQRDNVSKVKKWIKAKKNQSKLLPALTNKPFEINRLYTAVISIILDEKKAGNMAFNLMRIFELLQEGKDAWEKKQQLLMDAGLDEVLKQNIVQLFNTTLEDIRYDTLKALFLQLKYNMMMYFIVNVDKRDPYHTLKLSDDTSKIKINNFFKDWQDDKNKSVHLDRILDELGSGIQEEKIYKLYGFEQEYGFRTKKIVQSQLHNSLNEVLTAPSDVVAKYASFHNNIEQYEGYEQKVTFILYTARFFEMIRRYSDFVFNKPQDYLNRYEKELYKLDSFYRLAFTAYQQFSEEMLPAYENVFAELNKTYDQYLIDLNNPWVKSLDEINFDFEKLTTSKQFNFYQDFVAPISNKKVIIISDAFRYELGIELMNELNVESDNNITCSAMVASIPSYTNLGMSNLLPNQKIEAIISEDSIDYSIAGIKTVSTNREQILKLAEQNSGVIDYATFSKFNTEEGRNYLKDKQTIYVYHNWMDSIGDKQGSEYYTFESAEQCIAQLKSLIKKLYGNFNIYNVLVTADHGFLFNYKKISDATSQQLPALKNTLKDHTRFCLTTDAKEFPDIYQFPLSATTNVKSDVQVILPKAINRFRKKGNIGKQFVHGGAALQELIVPVFQLYRNRRNMAKKVNFKRIDNLKSASTSIIKLNFLQVEPIGSGFKSRVIKIAVYDLDHHIISNEEEIVLNLTSELPAERSFEVRLELTTKGSKMKNGFIKVFDKDDSLNSLMSDPIKINLLEEIDSFD</sequence>
<reference evidence="2" key="1">
    <citation type="submission" date="2016-10" db="EMBL/GenBank/DDBJ databases">
        <authorList>
            <person name="Varghese N."/>
            <person name="Submissions S."/>
        </authorList>
    </citation>
    <scope>NUCLEOTIDE SEQUENCE [LARGE SCALE GENOMIC DNA]</scope>
    <source>
        <strain evidence="2">DSM 17072</strain>
    </source>
</reference>
<dbReference type="RefSeq" id="WP_089756257.1">
    <property type="nucleotide sequence ID" value="NZ_FNKL01000003.1"/>
</dbReference>
<dbReference type="STRING" id="311333.SAMN05421664_2732"/>
<protein>
    <submittedName>
        <fullName evidence="1">TIGR02687 family protein</fullName>
    </submittedName>
</protein>
<dbReference type="Pfam" id="PF08665">
    <property type="entry name" value="PglZ"/>
    <property type="match status" value="1"/>
</dbReference>
<proteinExistence type="predicted"/>
<dbReference type="SUPFAM" id="SSF53649">
    <property type="entry name" value="Alkaline phosphatase-like"/>
    <property type="match status" value="1"/>
</dbReference>
<dbReference type="AlphaFoldDB" id="A0A1H1E0G6"/>
<evidence type="ECO:0000313" key="2">
    <source>
        <dbReference type="Proteomes" id="UP000199627"/>
    </source>
</evidence>
<dbReference type="EMBL" id="FNKL01000003">
    <property type="protein sequence ID" value="SDQ82251.1"/>
    <property type="molecule type" value="Genomic_DNA"/>
</dbReference>
<dbReference type="Proteomes" id="UP000199627">
    <property type="component" value="Unassembled WGS sequence"/>
</dbReference>
<gene>
    <name evidence="1" type="ORF">SAMN05421664_2732</name>
</gene>
<dbReference type="InterPro" id="IPR014060">
    <property type="entry name" value="PglZ"/>
</dbReference>
<evidence type="ECO:0000313" key="1">
    <source>
        <dbReference type="EMBL" id="SDQ82251.1"/>
    </source>
</evidence>